<keyword evidence="1" id="KW-0175">Coiled coil</keyword>
<dbReference type="Pfam" id="PF13086">
    <property type="entry name" value="AAA_11"/>
    <property type="match status" value="1"/>
</dbReference>
<accession>A0A2N1JAT2</accession>
<dbReference type="InterPro" id="IPR045055">
    <property type="entry name" value="DNA2/NAM7-like"/>
</dbReference>
<feature type="region of interest" description="Disordered" evidence="2">
    <location>
        <begin position="629"/>
        <end position="648"/>
    </location>
</feature>
<dbReference type="STRING" id="2020962.A0A2N1JAT2"/>
<dbReference type="GO" id="GO:0005737">
    <property type="term" value="C:cytoplasm"/>
    <property type="evidence" value="ECO:0007669"/>
    <property type="project" value="TreeGrafter"/>
</dbReference>
<dbReference type="InterPro" id="IPR041679">
    <property type="entry name" value="DNA2/NAM7-like_C"/>
</dbReference>
<dbReference type="CDD" id="cd18808">
    <property type="entry name" value="SF1_C_Upf1"/>
    <property type="match status" value="1"/>
</dbReference>
<feature type="domain" description="OTU" evidence="3">
    <location>
        <begin position="31"/>
        <end position="216"/>
    </location>
</feature>
<dbReference type="InterPro" id="IPR047187">
    <property type="entry name" value="SF1_C_Upf1"/>
</dbReference>
<dbReference type="InterPro" id="IPR027417">
    <property type="entry name" value="P-loop_NTPase"/>
</dbReference>
<evidence type="ECO:0000256" key="2">
    <source>
        <dbReference type="SAM" id="MobiDB-lite"/>
    </source>
</evidence>
<dbReference type="PANTHER" id="PTHR10887">
    <property type="entry name" value="DNA2/NAM7 HELICASE FAMILY"/>
    <property type="match status" value="1"/>
</dbReference>
<gene>
    <name evidence="4" type="ORF">MVES_002321</name>
</gene>
<dbReference type="PROSITE" id="PS50802">
    <property type="entry name" value="OTU"/>
    <property type="match status" value="1"/>
</dbReference>
<reference evidence="4 5" key="1">
    <citation type="submission" date="2017-10" db="EMBL/GenBank/DDBJ databases">
        <title>A novel species of cold-tolerant Malassezia isolated from bats.</title>
        <authorList>
            <person name="Lorch J.M."/>
            <person name="Palmer J.M."/>
            <person name="Vanderwolf K.J."/>
            <person name="Schmidt K.Z."/>
            <person name="Verant M.L."/>
            <person name="Weller T.J."/>
            <person name="Blehert D.S."/>
        </authorList>
    </citation>
    <scope>NUCLEOTIDE SEQUENCE [LARGE SCALE GENOMIC DNA]</scope>
    <source>
        <strain evidence="4 5">NWHC:44797-103</strain>
    </source>
</reference>
<evidence type="ECO:0000256" key="1">
    <source>
        <dbReference type="SAM" id="Coils"/>
    </source>
</evidence>
<sequence length="1344" mass="148258">MARKEAAQRSRRRGRAQTEQDLSVQLKAMGLYAADTTGDGNCLFRALSDQLYGTPSHHAQLREEVCVAKKLTKTCTQLERYPDKYAGFVETGPFDAYVATMRELGTYGGHLELSAFAHLKEKNIRIVQPGLVYVVACGDETAAAQRARRKREWARKVALEEHAEEHSAAHAQVGPRTRRRKRLALSNGSYVEPLESVGPLHIAYHNWEHYSSLRSIHGPHTGLPCIPDPSTSAFEVNNKDEQLVMLSAPGHPRSTVRRLLQELGDWELVVEELIQCDAREHSGSTSPAHSASPASSDGTGTQLAHSAQLLELCPECPHQKRNKTALQPVRVTRAQRRKNARSPTPEKAPPREPALNRAWQPPSPPMQPPPRQGPTLAWDTDKQVYADEHAVEPLPDDAYSNGFIMDLAALANEAESPATPPPPALQLFAPQPRPQMQTMPRPKRGVHDVYDWRSIAASQQGIGMHGRPGTHILGQRWDPAAWVARRRAPSLSLRLRVAHRAAQEALGARKTHSPDVALTIAARRYQNAWREMLSLERQQQELELIEQRERPMSELSALGIALDGLLGYWQTERYYGSKVAVFKLPGARRLPPLKFLPGHVVDLMPSNATGEWSKAQQEERHLSLRLLDRVEPASKSQPKRETPQRVSAEVVDTSSTQICVRVSEAFEHIDPDKIDSWRLDKGQSDVAYDRMEAALDALVYDPDDIARVSTPMRSYSLAGTPLRDMLLPVAMQESRPGLFADDWRIRSWYERYAKRNAIKIDGDPDLGLNESQTMAVAMMLRERLSLVQGPPGTGKTRTLVSAVSLLKQHFQVPQPILLAAHTNVAVDNLAEGCLKKGLIPVRVGSTAAVRETLQEHTLEAHLARHPKQAVLKETDALLKSLRAKRAELEDRLKAALREDSATHVSPHVADIRQQSQHTRRRIGRCIAKNHMVRSRMYADILHTADVVCSTALSASSRKLDMIDFPIVFIDEGSMATEPVALIPLMKGCAQLGLIGDHRQLPPVLRSTEARTKGMSTSLFERLIYQGTREARHPDAAERPEIPSVMLEEQFRMHPTLSCFPNAAFYANALRNAATTSALTPYESMFAARGADGKSLPLTFVAHAPVEPSTAPGLAGMHGSVSPYNVPQADIVLALSCDLLYQNPGLRGAHIGIVTPYEAQVRLLQHMLAAGALPKECAVPNLSEHAMQTLALADPTRVAEMADIEVHTVDGFEGREKPVMLFSTVKAGGGTFCGSAALHSALMHPAEETANTLASLTVQRGGYVGFLADSRRMNVALTRAQRQLFVVGNLDTLLSARLGTKGAATVEKSDVQIIRRYARWLLANGMVVDVNTAYDRLLDEAAGIV</sequence>
<dbReference type="Proteomes" id="UP000232875">
    <property type="component" value="Unassembled WGS sequence"/>
</dbReference>
<evidence type="ECO:0000313" key="4">
    <source>
        <dbReference type="EMBL" id="PKI83661.1"/>
    </source>
</evidence>
<feature type="region of interest" description="Disordered" evidence="2">
    <location>
        <begin position="321"/>
        <end position="377"/>
    </location>
</feature>
<dbReference type="OrthoDB" id="6513042at2759"/>
<feature type="region of interest" description="Disordered" evidence="2">
    <location>
        <begin position="1"/>
        <end position="20"/>
    </location>
</feature>
<dbReference type="Pfam" id="PF02338">
    <property type="entry name" value="OTU"/>
    <property type="match status" value="1"/>
</dbReference>
<keyword evidence="5" id="KW-1185">Reference proteome</keyword>
<dbReference type="InterPro" id="IPR003323">
    <property type="entry name" value="OTU_dom"/>
</dbReference>
<dbReference type="GO" id="GO:0003724">
    <property type="term" value="F:RNA helicase activity"/>
    <property type="evidence" value="ECO:0007669"/>
    <property type="project" value="TreeGrafter"/>
</dbReference>
<dbReference type="SUPFAM" id="SSF54001">
    <property type="entry name" value="Cysteine proteinases"/>
    <property type="match status" value="1"/>
</dbReference>
<dbReference type="Gene3D" id="3.40.50.300">
    <property type="entry name" value="P-loop containing nucleotide triphosphate hydrolases"/>
    <property type="match status" value="2"/>
</dbReference>
<dbReference type="InterPro" id="IPR038765">
    <property type="entry name" value="Papain-like_cys_pep_sf"/>
</dbReference>
<dbReference type="EMBL" id="KZ454991">
    <property type="protein sequence ID" value="PKI83661.1"/>
    <property type="molecule type" value="Genomic_DNA"/>
</dbReference>
<protein>
    <recommendedName>
        <fullName evidence="3">OTU domain-containing protein</fullName>
    </recommendedName>
</protein>
<feature type="coiled-coil region" evidence="1">
    <location>
        <begin position="871"/>
        <end position="898"/>
    </location>
</feature>
<feature type="compositionally biased region" description="Low complexity" evidence="2">
    <location>
        <begin position="283"/>
        <end position="296"/>
    </location>
</feature>
<dbReference type="PANTHER" id="PTHR10887:SF517">
    <property type="entry name" value="RNA HELICASE NONSENSE MRNA REDUCING FACTOR"/>
    <property type="match status" value="1"/>
</dbReference>
<feature type="region of interest" description="Disordered" evidence="2">
    <location>
        <begin position="279"/>
        <end position="303"/>
    </location>
</feature>
<dbReference type="GO" id="GO:0000184">
    <property type="term" value="P:nuclear-transcribed mRNA catabolic process, nonsense-mediated decay"/>
    <property type="evidence" value="ECO:0007669"/>
    <property type="project" value="TreeGrafter"/>
</dbReference>
<dbReference type="SUPFAM" id="SSF52540">
    <property type="entry name" value="P-loop containing nucleoside triphosphate hydrolases"/>
    <property type="match status" value="1"/>
</dbReference>
<organism evidence="4 5">
    <name type="scientific">Malassezia vespertilionis</name>
    <dbReference type="NCBI Taxonomy" id="2020962"/>
    <lineage>
        <taxon>Eukaryota</taxon>
        <taxon>Fungi</taxon>
        <taxon>Dikarya</taxon>
        <taxon>Basidiomycota</taxon>
        <taxon>Ustilaginomycotina</taxon>
        <taxon>Malasseziomycetes</taxon>
        <taxon>Malasseziales</taxon>
        <taxon>Malasseziaceae</taxon>
        <taxon>Malassezia</taxon>
    </lineage>
</organism>
<proteinExistence type="predicted"/>
<feature type="compositionally biased region" description="Pro residues" evidence="2">
    <location>
        <begin position="361"/>
        <end position="372"/>
    </location>
</feature>
<dbReference type="InterPro" id="IPR041677">
    <property type="entry name" value="DNA2/NAM7_AAA_11"/>
</dbReference>
<dbReference type="Pfam" id="PF13087">
    <property type="entry name" value="AAA_12"/>
    <property type="match status" value="1"/>
</dbReference>
<name>A0A2N1JAT2_9BASI</name>
<feature type="region of interest" description="Disordered" evidence="2">
    <location>
        <begin position="160"/>
        <end position="179"/>
    </location>
</feature>
<dbReference type="Gene3D" id="3.90.70.80">
    <property type="match status" value="1"/>
</dbReference>
<evidence type="ECO:0000313" key="5">
    <source>
        <dbReference type="Proteomes" id="UP000232875"/>
    </source>
</evidence>
<dbReference type="CDD" id="cd22756">
    <property type="entry name" value="OTU_OTUD3-like"/>
    <property type="match status" value="1"/>
</dbReference>
<feature type="compositionally biased region" description="Basic and acidic residues" evidence="2">
    <location>
        <begin position="629"/>
        <end position="643"/>
    </location>
</feature>
<evidence type="ECO:0000259" key="3">
    <source>
        <dbReference type="PROSITE" id="PS50802"/>
    </source>
</evidence>